<comment type="similarity">
    <text evidence="5">Belongs to the bacterial ribosomal protein bL25 family. CTC subfamily.</text>
</comment>
<evidence type="ECO:0000259" key="8">
    <source>
        <dbReference type="Pfam" id="PF14693"/>
    </source>
</evidence>
<feature type="domain" description="Large ribosomal subunit protein bL25 beta" evidence="8">
    <location>
        <begin position="98"/>
        <end position="180"/>
    </location>
</feature>
<dbReference type="GO" id="GO:0022625">
    <property type="term" value="C:cytosolic large ribosomal subunit"/>
    <property type="evidence" value="ECO:0007669"/>
    <property type="project" value="TreeGrafter"/>
</dbReference>
<dbReference type="GO" id="GO:0008097">
    <property type="term" value="F:5S rRNA binding"/>
    <property type="evidence" value="ECO:0007669"/>
    <property type="project" value="InterPro"/>
</dbReference>
<dbReference type="Proteomes" id="UP000315003">
    <property type="component" value="Chromosome"/>
</dbReference>
<evidence type="ECO:0000256" key="5">
    <source>
        <dbReference type="HAMAP-Rule" id="MF_01334"/>
    </source>
</evidence>
<dbReference type="EMBL" id="CP036272">
    <property type="protein sequence ID" value="QDT59019.1"/>
    <property type="molecule type" value="Genomic_DNA"/>
</dbReference>
<comment type="function">
    <text evidence="5">This is one of the proteins that binds to the 5S RNA in the ribosome where it forms part of the central protuberance.</text>
</comment>
<dbReference type="NCBIfam" id="TIGR00731">
    <property type="entry name" value="bL25_bact_ctc"/>
    <property type="match status" value="1"/>
</dbReference>
<evidence type="ECO:0000313" key="10">
    <source>
        <dbReference type="Proteomes" id="UP000315003"/>
    </source>
</evidence>
<comment type="subunit">
    <text evidence="5">Part of the 50S ribosomal subunit; part of the 5S rRNA/L5/L18/L25 subcomplex. Contacts the 5S rRNA. Binds to the 5S rRNA independently of L5 and L18.</text>
</comment>
<keyword evidence="4 5" id="KW-0687">Ribonucleoprotein</keyword>
<dbReference type="AlphaFoldDB" id="A0A517SSD0"/>
<keyword evidence="1 5" id="KW-0699">rRNA-binding</keyword>
<name>A0A517SSD0_9BACT</name>
<dbReference type="InterPro" id="IPR020057">
    <property type="entry name" value="Ribosomal_bL25_b-dom"/>
</dbReference>
<protein>
    <recommendedName>
        <fullName evidence="5">Large ribosomal subunit protein bL25</fullName>
    </recommendedName>
    <alternativeName>
        <fullName evidence="5">General stress protein CTC</fullName>
    </alternativeName>
</protein>
<keyword evidence="2 5" id="KW-0694">RNA-binding</keyword>
<sequence length="194" mass="20840">MAEVVQVERREGTMGTSASRRLRKTGQVPAVLYGHKQGNEHLTLTQKSVDSIIRHHSKIVELQGAVNETALVSDLQFDPLGIDVLHIDLQRVDLNERVTVTVSIQFKGEPAGAKQGGIVIESGHEVEVECPAVAIPEAIVLQVTAVAAGENRTAGDLVLPENVSLVTSPETVVYHIEKPKGMRGKTAGEEEAAE</sequence>
<dbReference type="RefSeq" id="WP_145270597.1">
    <property type="nucleotide sequence ID" value="NZ_CP036272.1"/>
</dbReference>
<evidence type="ECO:0000256" key="4">
    <source>
        <dbReference type="ARBA" id="ARBA00023274"/>
    </source>
</evidence>
<dbReference type="InterPro" id="IPR029751">
    <property type="entry name" value="Ribosomal_L25_dom"/>
</dbReference>
<dbReference type="InterPro" id="IPR037121">
    <property type="entry name" value="Ribosomal_bL25_C"/>
</dbReference>
<dbReference type="GO" id="GO:0006412">
    <property type="term" value="P:translation"/>
    <property type="evidence" value="ECO:0007669"/>
    <property type="project" value="UniProtKB-UniRule"/>
</dbReference>
<dbReference type="OrthoDB" id="9790002at2"/>
<gene>
    <name evidence="5 9" type="primary">rplY</name>
    <name evidence="5" type="synonym">ctc</name>
    <name evidence="9" type="ORF">SV7mr_15230</name>
</gene>
<evidence type="ECO:0000256" key="2">
    <source>
        <dbReference type="ARBA" id="ARBA00022884"/>
    </source>
</evidence>
<evidence type="ECO:0000256" key="6">
    <source>
        <dbReference type="SAM" id="MobiDB-lite"/>
    </source>
</evidence>
<dbReference type="PANTHER" id="PTHR33284">
    <property type="entry name" value="RIBOSOMAL PROTEIN L25/GLN-TRNA SYNTHETASE, ANTI-CODON-BINDING DOMAIN-CONTAINING PROTEIN"/>
    <property type="match status" value="1"/>
</dbReference>
<evidence type="ECO:0000256" key="3">
    <source>
        <dbReference type="ARBA" id="ARBA00022980"/>
    </source>
</evidence>
<dbReference type="GO" id="GO:0003735">
    <property type="term" value="F:structural constituent of ribosome"/>
    <property type="evidence" value="ECO:0007669"/>
    <property type="project" value="InterPro"/>
</dbReference>
<feature type="region of interest" description="Disordered" evidence="6">
    <location>
        <begin position="1"/>
        <end position="20"/>
    </location>
</feature>
<feature type="domain" description="Large ribosomal subunit protein bL25 L25" evidence="7">
    <location>
        <begin position="6"/>
        <end position="89"/>
    </location>
</feature>
<dbReference type="InterPro" id="IPR011035">
    <property type="entry name" value="Ribosomal_bL25/Gln-tRNA_synth"/>
</dbReference>
<dbReference type="SUPFAM" id="SSF50715">
    <property type="entry name" value="Ribosomal protein L25-like"/>
    <property type="match status" value="1"/>
</dbReference>
<dbReference type="PANTHER" id="PTHR33284:SF1">
    <property type="entry name" value="RIBOSOMAL PROTEIN L25_GLN-TRNA SYNTHETASE, ANTI-CODON-BINDING DOMAIN-CONTAINING PROTEIN"/>
    <property type="match status" value="1"/>
</dbReference>
<dbReference type="Gene3D" id="2.170.120.20">
    <property type="entry name" value="Ribosomal protein L25, beta domain"/>
    <property type="match status" value="1"/>
</dbReference>
<organism evidence="9 10">
    <name type="scientific">Stieleria bergensis</name>
    <dbReference type="NCBI Taxonomy" id="2528025"/>
    <lineage>
        <taxon>Bacteria</taxon>
        <taxon>Pseudomonadati</taxon>
        <taxon>Planctomycetota</taxon>
        <taxon>Planctomycetia</taxon>
        <taxon>Pirellulales</taxon>
        <taxon>Pirellulaceae</taxon>
        <taxon>Stieleria</taxon>
    </lineage>
</organism>
<evidence type="ECO:0000259" key="7">
    <source>
        <dbReference type="Pfam" id="PF01386"/>
    </source>
</evidence>
<dbReference type="Gene3D" id="2.40.240.10">
    <property type="entry name" value="Ribosomal Protein L25, Chain P"/>
    <property type="match status" value="1"/>
</dbReference>
<dbReference type="HAMAP" id="MF_01334">
    <property type="entry name" value="Ribosomal_bL25_CTC"/>
    <property type="match status" value="1"/>
</dbReference>
<keyword evidence="10" id="KW-1185">Reference proteome</keyword>
<dbReference type="InterPro" id="IPR020930">
    <property type="entry name" value="Ribosomal_uL5_bac-type"/>
</dbReference>
<proteinExistence type="inferred from homology"/>
<reference evidence="9 10" key="1">
    <citation type="submission" date="2019-02" db="EMBL/GenBank/DDBJ databases">
        <title>Deep-cultivation of Planctomycetes and their phenomic and genomic characterization uncovers novel biology.</title>
        <authorList>
            <person name="Wiegand S."/>
            <person name="Jogler M."/>
            <person name="Boedeker C."/>
            <person name="Pinto D."/>
            <person name="Vollmers J."/>
            <person name="Rivas-Marin E."/>
            <person name="Kohn T."/>
            <person name="Peeters S.H."/>
            <person name="Heuer A."/>
            <person name="Rast P."/>
            <person name="Oberbeckmann S."/>
            <person name="Bunk B."/>
            <person name="Jeske O."/>
            <person name="Meyerdierks A."/>
            <person name="Storesund J.E."/>
            <person name="Kallscheuer N."/>
            <person name="Luecker S."/>
            <person name="Lage O.M."/>
            <person name="Pohl T."/>
            <person name="Merkel B.J."/>
            <person name="Hornburger P."/>
            <person name="Mueller R.-W."/>
            <person name="Bruemmer F."/>
            <person name="Labrenz M."/>
            <person name="Spormann A.M."/>
            <person name="Op den Camp H."/>
            <person name="Overmann J."/>
            <person name="Amann R."/>
            <person name="Jetten M.S.M."/>
            <person name="Mascher T."/>
            <person name="Medema M.H."/>
            <person name="Devos D.P."/>
            <person name="Kaster A.-K."/>
            <person name="Ovreas L."/>
            <person name="Rohde M."/>
            <person name="Galperin M.Y."/>
            <person name="Jogler C."/>
        </authorList>
    </citation>
    <scope>NUCLEOTIDE SEQUENCE [LARGE SCALE GENOMIC DNA]</scope>
    <source>
        <strain evidence="9 10">SV_7m_r</strain>
    </source>
</reference>
<accession>A0A517SSD0</accession>
<dbReference type="CDD" id="cd00495">
    <property type="entry name" value="Ribosomal_L25_TL5_CTC"/>
    <property type="match status" value="1"/>
</dbReference>
<dbReference type="Pfam" id="PF14693">
    <property type="entry name" value="Ribosomal_TL5_C"/>
    <property type="match status" value="1"/>
</dbReference>
<feature type="compositionally biased region" description="Basic and acidic residues" evidence="6">
    <location>
        <begin position="1"/>
        <end position="12"/>
    </location>
</feature>
<keyword evidence="3 5" id="KW-0689">Ribosomal protein</keyword>
<dbReference type="Pfam" id="PF01386">
    <property type="entry name" value="Ribosomal_L25p"/>
    <property type="match status" value="1"/>
</dbReference>
<evidence type="ECO:0000256" key="1">
    <source>
        <dbReference type="ARBA" id="ARBA00022730"/>
    </source>
</evidence>
<dbReference type="InterPro" id="IPR001021">
    <property type="entry name" value="Ribosomal_bL25_long"/>
</dbReference>
<evidence type="ECO:0000313" key="9">
    <source>
        <dbReference type="EMBL" id="QDT59019.1"/>
    </source>
</evidence>
<dbReference type="InterPro" id="IPR020056">
    <property type="entry name" value="Rbsml_bL25/Gln-tRNA_synth_N"/>
</dbReference>